<dbReference type="Proteomes" id="UP000269198">
    <property type="component" value="Unassembled WGS sequence"/>
</dbReference>
<dbReference type="SUPFAM" id="SSF53335">
    <property type="entry name" value="S-adenosyl-L-methionine-dependent methyltransferases"/>
    <property type="match status" value="1"/>
</dbReference>
<feature type="domain" description="Methyltransferase type 12" evidence="1">
    <location>
        <begin position="199"/>
        <end position="298"/>
    </location>
</feature>
<dbReference type="AlphaFoldDB" id="A0A3N0E5B1"/>
<dbReference type="InterPro" id="IPR013217">
    <property type="entry name" value="Methyltransf_12"/>
</dbReference>
<dbReference type="EMBL" id="RJMB01000019">
    <property type="protein sequence ID" value="RNL83020.1"/>
    <property type="molecule type" value="Genomic_DNA"/>
</dbReference>
<dbReference type="Pfam" id="PF08242">
    <property type="entry name" value="Methyltransf_12"/>
    <property type="match status" value="1"/>
</dbReference>
<comment type="caution">
    <text evidence="2">The sequence shown here is derived from an EMBL/GenBank/DDBJ whole genome shotgun (WGS) entry which is preliminary data.</text>
</comment>
<dbReference type="GO" id="GO:0008168">
    <property type="term" value="F:methyltransferase activity"/>
    <property type="evidence" value="ECO:0007669"/>
    <property type="project" value="UniProtKB-KW"/>
</dbReference>
<protein>
    <submittedName>
        <fullName evidence="2">Class I SAM-dependent methyltransferase</fullName>
    </submittedName>
</protein>
<reference evidence="2 3" key="1">
    <citation type="submission" date="2018-11" db="EMBL/GenBank/DDBJ databases">
        <title>The genome draft of YIM 96095.</title>
        <authorList>
            <person name="Tang S.-K."/>
            <person name="Chunyu W.-X."/>
            <person name="Feng Y.-Z."/>
        </authorList>
    </citation>
    <scope>NUCLEOTIDE SEQUENCE [LARGE SCALE GENOMIC DNA]</scope>
    <source>
        <strain evidence="2 3">YIM 96095</strain>
    </source>
</reference>
<dbReference type="OrthoDB" id="3382693at2"/>
<dbReference type="Gene3D" id="3.40.50.150">
    <property type="entry name" value="Vaccinia Virus protein VP39"/>
    <property type="match status" value="1"/>
</dbReference>
<name>A0A3N0E5B1_9ACTN</name>
<evidence type="ECO:0000313" key="2">
    <source>
        <dbReference type="EMBL" id="RNL83020.1"/>
    </source>
</evidence>
<evidence type="ECO:0000259" key="1">
    <source>
        <dbReference type="Pfam" id="PF08242"/>
    </source>
</evidence>
<evidence type="ECO:0000313" key="3">
    <source>
        <dbReference type="Proteomes" id="UP000269198"/>
    </source>
</evidence>
<keyword evidence="2" id="KW-0489">Methyltransferase</keyword>
<proteinExistence type="predicted"/>
<dbReference type="InterPro" id="IPR029063">
    <property type="entry name" value="SAM-dependent_MTases_sf"/>
</dbReference>
<keyword evidence="2" id="KW-0808">Transferase</keyword>
<accession>A0A3N0E5B1</accession>
<dbReference type="CDD" id="cd02440">
    <property type="entry name" value="AdoMet_MTases"/>
    <property type="match status" value="1"/>
</dbReference>
<organism evidence="2 3">
    <name type="scientific">Halostreptopolyspora alba</name>
    <dbReference type="NCBI Taxonomy" id="2487137"/>
    <lineage>
        <taxon>Bacteria</taxon>
        <taxon>Bacillati</taxon>
        <taxon>Actinomycetota</taxon>
        <taxon>Actinomycetes</taxon>
        <taxon>Streptosporangiales</taxon>
        <taxon>Nocardiopsidaceae</taxon>
        <taxon>Halostreptopolyspora</taxon>
    </lineage>
</organism>
<sequence>MSAPLGCSVADAAHRAGLRAAGNVDRSLSPELVRRLDLAVLRGIGALLQPVIGADPPRAWTGDEVADAFAAAPRHRWILGHWMAALATEGLARRDGEAYRAGPRIRRRDLAAARRDIRDAPAKLGFPPELGDYLTRTLGELPRLLRDEVSAQALLFPGADLATAEAVYHRNPVSRYLNAAAATSVRAVLPAGTGRTRVLELGAGIGATTADLLPVLAGRDTDYLYTDLSPFFLDMARERFAAHPFLRFGVLDFVTDLPGLAGQDPFDLVVAANTAHNAPHVPRLLARIGDLLTPDGVLLLVETCHEHHQSLTSMPFLLSGGAAPRDTRRGSRRTYLTREEWVAALRDAGMRVRVDLPPPGDPMGALSQRVILASR</sequence>
<dbReference type="GO" id="GO:0032259">
    <property type="term" value="P:methylation"/>
    <property type="evidence" value="ECO:0007669"/>
    <property type="project" value="UniProtKB-KW"/>
</dbReference>
<dbReference type="RefSeq" id="WP_123202497.1">
    <property type="nucleotide sequence ID" value="NZ_RJMB01000019.1"/>
</dbReference>
<keyword evidence="3" id="KW-1185">Reference proteome</keyword>
<gene>
    <name evidence="2" type="ORF">EFW17_17560</name>
</gene>